<dbReference type="KEGG" id="hti:HTIA_1375"/>
<accession>F7PK14</accession>
<name>F7PK14_9EURY</name>
<reference evidence="3 4" key="1">
    <citation type="journal article" date="2011" name="J. Bacteriol.">
        <title>Genome sequence of Halorhabdus tiamatea, the first archaeon isolated from a deep-sea anoxic brine lake.</title>
        <authorList>
            <person name="Antunes A."/>
            <person name="Alam I."/>
            <person name="Bajic V.B."/>
            <person name="Stingl U."/>
        </authorList>
    </citation>
    <scope>NUCLEOTIDE SEQUENCE [LARGE SCALE GENOMIC DNA]</scope>
    <source>
        <strain evidence="3 4">SARL4B</strain>
    </source>
</reference>
<protein>
    <submittedName>
        <fullName evidence="3">Uncharacterized protein</fullName>
    </submittedName>
</protein>
<evidence type="ECO:0000256" key="1">
    <source>
        <dbReference type="SAM" id="Phobius"/>
    </source>
</evidence>
<dbReference type="eggNOG" id="arCOG15142">
    <property type="taxonomic scope" value="Archaea"/>
</dbReference>
<dbReference type="Proteomes" id="UP000015381">
    <property type="component" value="Chromosome I"/>
</dbReference>
<feature type="transmembrane region" description="Helical" evidence="1">
    <location>
        <begin position="16"/>
        <end position="36"/>
    </location>
</feature>
<feature type="transmembrane region" description="Helical" evidence="1">
    <location>
        <begin position="42"/>
        <end position="61"/>
    </location>
</feature>
<evidence type="ECO:0000313" key="3">
    <source>
        <dbReference type="EMBL" id="ERJ07545.1"/>
    </source>
</evidence>
<dbReference type="AlphaFoldDB" id="F7PK14"/>
<dbReference type="Proteomes" id="UP000003861">
    <property type="component" value="Unassembled WGS sequence"/>
</dbReference>
<dbReference type="EMBL" id="HF571520">
    <property type="protein sequence ID" value="CCQ33507.1"/>
    <property type="molecule type" value="Genomic_DNA"/>
</dbReference>
<gene>
    <name evidence="3" type="ORF">HLRTI_000288</name>
    <name evidence="2" type="ORF">HTIA_1375</name>
</gene>
<proteinExistence type="predicted"/>
<dbReference type="GeneID" id="23800072"/>
<dbReference type="OrthoDB" id="377098at2157"/>
<keyword evidence="1" id="KW-0812">Transmembrane</keyword>
<dbReference type="HOGENOM" id="CLU_2730271_0_0_2"/>
<evidence type="ECO:0000313" key="2">
    <source>
        <dbReference type="EMBL" id="CCQ33507.1"/>
    </source>
</evidence>
<evidence type="ECO:0000313" key="4">
    <source>
        <dbReference type="Proteomes" id="UP000003861"/>
    </source>
</evidence>
<keyword evidence="1" id="KW-0472">Membrane</keyword>
<dbReference type="RefSeq" id="WP_008526180.1">
    <property type="nucleotide sequence ID" value="NC_021921.1"/>
</dbReference>
<reference evidence="2 5" key="3">
    <citation type="journal article" date="2014" name="Environ. Microbiol.">
        <title>Halorhabdus tiamatea: proteogenomics and glycosidase activity measurements identify the first cultivated euryarchaeon from a deep-sea anoxic brine lake as potential polysaccharide degrader.</title>
        <authorList>
            <person name="Werner J."/>
            <person name="Ferrer M."/>
            <person name="Michel G."/>
            <person name="Mann A.J."/>
            <person name="Huang S."/>
            <person name="Juarez S."/>
            <person name="Ciordia S."/>
            <person name="Albar J.P."/>
            <person name="Alcaide M."/>
            <person name="La Cono V."/>
            <person name="Yakimov M.M."/>
            <person name="Antunes A."/>
            <person name="Taborda M."/>
            <person name="Da Costa M.S."/>
            <person name="Amann R.I."/>
            <person name="Gloeckner F.O."/>
            <person name="Golyshina O.V."/>
            <person name="Golyshin P.N."/>
            <person name="Teeling H."/>
        </authorList>
    </citation>
    <scope>NUCLEOTIDE SEQUENCE [LARGE SCALE GENOMIC DNA]</scope>
    <source>
        <strain evidence="5">SARL4B</strain>
        <strain evidence="2">Type strain: SARL4B</strain>
    </source>
</reference>
<organism evidence="3 4">
    <name type="scientific">Halorhabdus tiamatea SARL4B</name>
    <dbReference type="NCBI Taxonomy" id="1033806"/>
    <lineage>
        <taxon>Archaea</taxon>
        <taxon>Methanobacteriati</taxon>
        <taxon>Methanobacteriota</taxon>
        <taxon>Stenosarchaea group</taxon>
        <taxon>Halobacteria</taxon>
        <taxon>Halobacteriales</taxon>
        <taxon>Haloarculaceae</taxon>
        <taxon>Halorhabdus</taxon>
    </lineage>
</organism>
<evidence type="ECO:0000313" key="5">
    <source>
        <dbReference type="Proteomes" id="UP000015381"/>
    </source>
</evidence>
<sequence length="71" mass="7224">MTSNNRLFGLIDAGDWRLIALGTGLVVGSLLLAGWFLTTGDLPGGFATLLLTVSGALFVAIGSSESSRPSA</sequence>
<dbReference type="EMBL" id="AFNT02000002">
    <property type="protein sequence ID" value="ERJ07545.1"/>
    <property type="molecule type" value="Genomic_DNA"/>
</dbReference>
<reference evidence="3 4" key="2">
    <citation type="journal article" date="2013" name="PLoS ONE">
        <title>INDIGO - INtegrated Data Warehouse of MIcrobial GenOmes with Examples from the Red Sea Extremophiles.</title>
        <authorList>
            <person name="Alam I."/>
            <person name="Antunes A."/>
            <person name="Kamau A.A."/>
            <person name="Ba Alawi W."/>
            <person name="Kalkatawi M."/>
            <person name="Stingl U."/>
            <person name="Bajic V.B."/>
        </authorList>
    </citation>
    <scope>NUCLEOTIDE SEQUENCE [LARGE SCALE GENOMIC DNA]</scope>
    <source>
        <strain evidence="3 4">SARL4B</strain>
    </source>
</reference>
<keyword evidence="5" id="KW-1185">Reference proteome</keyword>
<keyword evidence="1" id="KW-1133">Transmembrane helix</keyword>